<gene>
    <name evidence="1" type="ORF">PO878_20960</name>
</gene>
<dbReference type="EMBL" id="CP116942">
    <property type="protein sequence ID" value="WCO66968.1"/>
    <property type="molecule type" value="Genomic_DNA"/>
</dbReference>
<sequence>MVDAVVVGSGPNGLAAAVVLAGAGCAVTVLEAADTIGGGTRTEELTLPGLRHDVCSAVHPFGVASPLLSSLPLADHGLEWCWPEVDLVHPLDGGRAGVLRRSLDDTVAGLGPDGDAWRRTFATLSRRFAAAAEDLMRPLQHLPRHPLLLAAFGPRALQPATLLARRWHTAEARALFAGVAAHAIHPLTRPTTAAIGLMLTASCHHVGWPVARGGSAAITDALASLLRARGGTIETGVTVRSLGDLPPAEVTLCDLAPGPFATIAGDALPDRVRRAYRRYRRGPGAWKVDLAVEGGVPWIAEAARRAGTVHLGGTLEDVATAEAEVHRGRMPERPFVLVAQQSLPDPSRAVGDVHPVWAYAHVPHGWDGDGTEAVLGQLERFAPGLRERIVGIHTRGPAQVEADNANFTGGDIATGANDPWQVVVRPRLAPDPYATGIPGVYLCSAATPPGGGVHGMCGAGAARSALRHLGL</sequence>
<dbReference type="Proteomes" id="UP001216390">
    <property type="component" value="Chromosome"/>
</dbReference>
<dbReference type="RefSeq" id="WP_272736490.1">
    <property type="nucleotide sequence ID" value="NZ_CP116942.1"/>
</dbReference>
<dbReference type="SUPFAM" id="SSF51905">
    <property type="entry name" value="FAD/NAD(P)-binding domain"/>
    <property type="match status" value="1"/>
</dbReference>
<protein>
    <submittedName>
        <fullName evidence="1">NAD(P)/FAD-dependent oxidoreductase</fullName>
    </submittedName>
</protein>
<dbReference type="Gene3D" id="3.50.50.60">
    <property type="entry name" value="FAD/NAD(P)-binding domain"/>
    <property type="match status" value="1"/>
</dbReference>
<proteinExistence type="predicted"/>
<dbReference type="PANTHER" id="PTHR10668:SF105">
    <property type="entry name" value="DEHYDROGENASE-RELATED"/>
    <property type="match status" value="1"/>
</dbReference>
<dbReference type="PRINTS" id="PR00411">
    <property type="entry name" value="PNDRDTASEI"/>
</dbReference>
<name>A0AAF0BVF5_9ACTN</name>
<reference evidence="1" key="1">
    <citation type="submission" date="2023-01" db="EMBL/GenBank/DDBJ databases">
        <title>The diversity of Class Acidimicrobiia in South China Sea sediment environments and the proposal of Iamia marina sp. nov., a novel species of the genus Iamia.</title>
        <authorList>
            <person name="He Y."/>
            <person name="Tian X."/>
        </authorList>
    </citation>
    <scope>NUCLEOTIDE SEQUENCE</scope>
    <source>
        <strain evidence="1">DSM 19957</strain>
    </source>
</reference>
<dbReference type="AlphaFoldDB" id="A0AAF0BVF5"/>
<dbReference type="PANTHER" id="PTHR10668">
    <property type="entry name" value="PHYTOENE DEHYDROGENASE"/>
    <property type="match status" value="1"/>
</dbReference>
<dbReference type="InterPro" id="IPR036188">
    <property type="entry name" value="FAD/NAD-bd_sf"/>
</dbReference>
<accession>A0AAF0BVF5</accession>
<evidence type="ECO:0000313" key="2">
    <source>
        <dbReference type="Proteomes" id="UP001216390"/>
    </source>
</evidence>
<dbReference type="Pfam" id="PF13450">
    <property type="entry name" value="NAD_binding_8"/>
    <property type="match status" value="1"/>
</dbReference>
<dbReference type="KEGG" id="ima:PO878_20960"/>
<organism evidence="1 2">
    <name type="scientific">Iamia majanohamensis</name>
    <dbReference type="NCBI Taxonomy" id="467976"/>
    <lineage>
        <taxon>Bacteria</taxon>
        <taxon>Bacillati</taxon>
        <taxon>Actinomycetota</taxon>
        <taxon>Acidimicrobiia</taxon>
        <taxon>Acidimicrobiales</taxon>
        <taxon>Iamiaceae</taxon>
        <taxon>Iamia</taxon>
    </lineage>
</organism>
<evidence type="ECO:0000313" key="1">
    <source>
        <dbReference type="EMBL" id="WCO66968.1"/>
    </source>
</evidence>
<keyword evidence="2" id="KW-1185">Reference proteome</keyword>